<dbReference type="Proteomes" id="UP000274762">
    <property type="component" value="Unassembled WGS sequence"/>
</dbReference>
<reference evidence="1 2" key="1">
    <citation type="submission" date="2018-10" db="EMBL/GenBank/DDBJ databases">
        <title>Sequencing the genomes of 1000 actinobacteria strains.</title>
        <authorList>
            <person name="Klenk H.-P."/>
        </authorList>
    </citation>
    <scope>NUCLEOTIDE SEQUENCE [LARGE SCALE GENOMIC DNA]</scope>
    <source>
        <strain evidence="1 2">DSM 44343</strain>
    </source>
</reference>
<comment type="caution">
    <text evidence="1">The sequence shown here is derived from an EMBL/GenBank/DDBJ whole genome shotgun (WGS) entry which is preliminary data.</text>
</comment>
<accession>A0A495K4P6</accession>
<protein>
    <recommendedName>
        <fullName evidence="3">DUF885 domain-containing protein</fullName>
    </recommendedName>
</protein>
<evidence type="ECO:0008006" key="3">
    <source>
        <dbReference type="Google" id="ProtNLM"/>
    </source>
</evidence>
<evidence type="ECO:0000313" key="1">
    <source>
        <dbReference type="EMBL" id="RKR96257.1"/>
    </source>
</evidence>
<proteinExistence type="predicted"/>
<organism evidence="1 2">
    <name type="scientific">Williamsia marianensis</name>
    <dbReference type="NCBI Taxonomy" id="85044"/>
    <lineage>
        <taxon>Bacteria</taxon>
        <taxon>Bacillati</taxon>
        <taxon>Actinomycetota</taxon>
        <taxon>Actinomycetes</taxon>
        <taxon>Mycobacteriales</taxon>
        <taxon>Nocardiaceae</taxon>
        <taxon>Williamsia</taxon>
    </lineage>
</organism>
<sequence>MYGLGSVIRDMSTIDPWDPWHVISLANAWQAGDFGVVSVPFDPMHTNAVVEEYLRLGLAFDRLEPGFVDAFTGDPALRREVENAAAPDPRELARQAATLRAEVGGAGLTPQRAQFLTSALHALECSARKFAGDEITFVDEVRNYFDVDIEMGDPELYRQAHLDLDALLPGGGDLADRYAAHRRSEEIPADKIADAVSAFSSALRDKVRGTYTLPETEVVDFEVVTDKPWSGFNYYLGDYRSRVAINGDLTQYMSSLPHLIAHEAYPGHHTEHCRKEQILVGGGQIEQTIFLVNTPQCLMAEGLADHALVAAVGPDWGTWAQEIYADLGLRFDGRRAEAIGKATGGLLGVRQDAALLLHDRGADHDTVAAYLRQWLLATDERARQMLRFLSSPLWRAYISTYVEGYRLLQTWLEAGVAQGAGSSVPAGDHLARFGRLLDEPLTPAALRAELALQS</sequence>
<dbReference type="EMBL" id="RBKV01000001">
    <property type="protein sequence ID" value="RKR96257.1"/>
    <property type="molecule type" value="Genomic_DNA"/>
</dbReference>
<name>A0A495K4P6_WILMA</name>
<gene>
    <name evidence="1" type="ORF">DFJ75_3100</name>
</gene>
<dbReference type="AlphaFoldDB" id="A0A495K4P6"/>
<evidence type="ECO:0000313" key="2">
    <source>
        <dbReference type="Proteomes" id="UP000274762"/>
    </source>
</evidence>